<evidence type="ECO:0000313" key="2">
    <source>
        <dbReference type="EMBL" id="RFU28011.1"/>
    </source>
</evidence>
<evidence type="ECO:0000256" key="1">
    <source>
        <dbReference type="ARBA" id="ARBA00006547"/>
    </source>
</evidence>
<dbReference type="SUPFAM" id="SSF54001">
    <property type="entry name" value="Cysteine proteinases"/>
    <property type="match status" value="1"/>
</dbReference>
<protein>
    <submittedName>
        <fullName evidence="2">Uncharacterized protein</fullName>
    </submittedName>
</protein>
<organism evidence="2 3">
    <name type="scientific">Scytalidium lignicola</name>
    <name type="common">Hyphomycete</name>
    <dbReference type="NCBI Taxonomy" id="5539"/>
    <lineage>
        <taxon>Eukaryota</taxon>
        <taxon>Fungi</taxon>
        <taxon>Dikarya</taxon>
        <taxon>Ascomycota</taxon>
        <taxon>Pezizomycotina</taxon>
        <taxon>Leotiomycetes</taxon>
        <taxon>Leotiomycetes incertae sedis</taxon>
        <taxon>Scytalidium</taxon>
    </lineage>
</organism>
<dbReference type="PANTHER" id="PTHR11786:SF0">
    <property type="entry name" value="ARYLAMINE N-ACETYLTRANSFERASE 4-RELATED"/>
    <property type="match status" value="1"/>
</dbReference>
<dbReference type="AlphaFoldDB" id="A0A3E2H3Y1"/>
<feature type="non-terminal residue" evidence="2">
    <location>
        <position position="322"/>
    </location>
</feature>
<dbReference type="OMA" id="FTIINYY"/>
<comment type="similarity">
    <text evidence="1">Belongs to the arylamine N-acetyltransferase family.</text>
</comment>
<comment type="caution">
    <text evidence="2">The sequence shown here is derived from an EMBL/GenBank/DDBJ whole genome shotgun (WGS) entry which is preliminary data.</text>
</comment>
<name>A0A3E2H3Y1_SCYLI</name>
<dbReference type="InterPro" id="IPR053710">
    <property type="entry name" value="Arylamine_NAT_domain_sf"/>
</dbReference>
<dbReference type="Pfam" id="PF00797">
    <property type="entry name" value="Acetyltransf_2"/>
    <property type="match status" value="1"/>
</dbReference>
<dbReference type="OrthoDB" id="10260017at2759"/>
<dbReference type="Gene3D" id="3.30.2140.20">
    <property type="match status" value="1"/>
</dbReference>
<evidence type="ECO:0000313" key="3">
    <source>
        <dbReference type="Proteomes" id="UP000258309"/>
    </source>
</evidence>
<proteinExistence type="inferred from homology"/>
<dbReference type="Proteomes" id="UP000258309">
    <property type="component" value="Unassembled WGS sequence"/>
</dbReference>
<reference evidence="2 3" key="1">
    <citation type="submission" date="2018-05" db="EMBL/GenBank/DDBJ databases">
        <title>Draft genome sequence of Scytalidium lignicola DSM 105466, a ubiquitous saprotrophic fungus.</title>
        <authorList>
            <person name="Buettner E."/>
            <person name="Gebauer A.M."/>
            <person name="Hofrichter M."/>
            <person name="Liers C."/>
            <person name="Kellner H."/>
        </authorList>
    </citation>
    <scope>NUCLEOTIDE SEQUENCE [LARGE SCALE GENOMIC DNA]</scope>
    <source>
        <strain evidence="2 3">DSM 105466</strain>
    </source>
</reference>
<dbReference type="PANTHER" id="PTHR11786">
    <property type="entry name" value="N-HYDROXYARYLAMINE O-ACETYLTRANSFERASE"/>
    <property type="match status" value="1"/>
</dbReference>
<sequence length="322" mass="37042">MARYSHDQVQQYLDYISVPVEERAFAYAGDPEERLQFLKRLIYFQLAKVPFENLSLHYSPDRTISMDIHHLFDKMVTRQNGRGGYCMEINTFFASILRSLNFDVISVGGRISNAMKPGGRILDMSELEFGSWSHILNIVTVGRQRFFVDCGFGSNGPTLPVPLQDGFTCRNTGDSSGGTELCLQRKHIPGNTHNTANQLLWIYNVRFDETGPWIPRYCFPELEFLPNDFFAMNFFVSNSPTSWFTHKIVCMKFIVDHDTGTVLGEIALFETVVKERRYGKSKTLMEIKSEENRVEALRKYFNIKLSLPEINGIKDVVTMIRQ</sequence>
<accession>A0A3E2H3Y1</accession>
<dbReference type="EMBL" id="NCSJ02000180">
    <property type="protein sequence ID" value="RFU28011.1"/>
    <property type="molecule type" value="Genomic_DNA"/>
</dbReference>
<dbReference type="GO" id="GO:0016407">
    <property type="term" value="F:acetyltransferase activity"/>
    <property type="evidence" value="ECO:0007669"/>
    <property type="project" value="InterPro"/>
</dbReference>
<dbReference type="InterPro" id="IPR001447">
    <property type="entry name" value="Arylamine_N-AcTrfase"/>
</dbReference>
<feature type="non-terminal residue" evidence="2">
    <location>
        <position position="1"/>
    </location>
</feature>
<gene>
    <name evidence="2" type="ORF">B7463_g8317</name>
</gene>
<dbReference type="InterPro" id="IPR038765">
    <property type="entry name" value="Papain-like_cys_pep_sf"/>
</dbReference>
<dbReference type="STRING" id="5539.A0A3E2H3Y1"/>
<keyword evidence="3" id="KW-1185">Reference proteome</keyword>